<accession>A0A1E2V5E9</accession>
<keyword evidence="2" id="KW-1185">Reference proteome</keyword>
<evidence type="ECO:0000313" key="2">
    <source>
        <dbReference type="Proteomes" id="UP000094291"/>
    </source>
</evidence>
<dbReference type="OrthoDB" id="6170893at2"/>
<organism evidence="1 2">
    <name type="scientific">Terasakiispira papahanaumokuakeensis</name>
    <dbReference type="NCBI Taxonomy" id="197479"/>
    <lineage>
        <taxon>Bacteria</taxon>
        <taxon>Pseudomonadati</taxon>
        <taxon>Pseudomonadota</taxon>
        <taxon>Gammaproteobacteria</taxon>
        <taxon>Oceanospirillales</taxon>
        <taxon>Terasakiispira</taxon>
    </lineage>
</organism>
<comment type="caution">
    <text evidence="1">The sequence shown here is derived from an EMBL/GenBank/DDBJ whole genome shotgun (WGS) entry which is preliminary data.</text>
</comment>
<protein>
    <submittedName>
        <fullName evidence="1">Uncharacterized protein</fullName>
    </submittedName>
</protein>
<proteinExistence type="predicted"/>
<dbReference type="Proteomes" id="UP000094291">
    <property type="component" value="Unassembled WGS sequence"/>
</dbReference>
<reference evidence="1 2" key="1">
    <citation type="submission" date="2016-08" db="EMBL/GenBank/DDBJ databases">
        <authorList>
            <person name="Seilhamer J.J."/>
        </authorList>
    </citation>
    <scope>NUCLEOTIDE SEQUENCE [LARGE SCALE GENOMIC DNA]</scope>
    <source>
        <strain evidence="1 2">PH27A</strain>
    </source>
</reference>
<sequence length="143" mass="16365">MSQTTDLPALAKICLSQQYRLPQRWAALASGEVDFITRVLADTARLQGWLRDAQQPDAQALQQWCQGEPPVWVCKSALFLLQRMPAQPLPEDEHEVLAWLWVWVQIDDDGQFPAHLKSVLAPRWPEVRAAWKTWQGQQVLARG</sequence>
<evidence type="ECO:0000313" key="1">
    <source>
        <dbReference type="EMBL" id="ODC02219.1"/>
    </source>
</evidence>
<name>A0A1E2V5E9_9GAMM</name>
<dbReference type="EMBL" id="MDTQ01000001">
    <property type="protein sequence ID" value="ODC02219.1"/>
    <property type="molecule type" value="Genomic_DNA"/>
</dbReference>
<gene>
    <name evidence="1" type="ORF">BFW38_00310</name>
</gene>
<dbReference type="RefSeq" id="WP_068996603.1">
    <property type="nucleotide sequence ID" value="NZ_MDTQ01000001.1"/>
</dbReference>
<dbReference type="AlphaFoldDB" id="A0A1E2V5E9"/>